<feature type="transmembrane region" description="Helical" evidence="2">
    <location>
        <begin position="206"/>
        <end position="229"/>
    </location>
</feature>
<dbReference type="RefSeq" id="WP_078886099.1">
    <property type="nucleotide sequence ID" value="NZ_BBNO01000011.1"/>
</dbReference>
<name>A0A0P4RH18_9ACTN</name>
<feature type="region of interest" description="Disordered" evidence="1">
    <location>
        <begin position="279"/>
        <end position="337"/>
    </location>
</feature>
<dbReference type="EMBL" id="BBNO01000011">
    <property type="protein sequence ID" value="GAO12613.1"/>
    <property type="molecule type" value="Genomic_DNA"/>
</dbReference>
<evidence type="ECO:0000313" key="3">
    <source>
        <dbReference type="EMBL" id="GAO12613.1"/>
    </source>
</evidence>
<evidence type="ECO:0000313" key="4">
    <source>
        <dbReference type="Proteomes" id="UP000048965"/>
    </source>
</evidence>
<accession>A0A0P4RH18</accession>
<keyword evidence="4" id="KW-1185">Reference proteome</keyword>
<dbReference type="Proteomes" id="UP000048965">
    <property type="component" value="Unassembled WGS sequence"/>
</dbReference>
<feature type="transmembrane region" description="Helical" evidence="2">
    <location>
        <begin position="56"/>
        <end position="81"/>
    </location>
</feature>
<dbReference type="OrthoDB" id="8481923at2"/>
<keyword evidence="2" id="KW-1133">Transmembrane helix</keyword>
<sequence length="337" mass="34135">MPFTLSHAAAVLPAIRRTGAARGPLVASALVAGSFAPDMTYYADTLVPGGMAFGEFTHSLPGVLTVDVLVTAALVGGWLLVREPLTALVPRAWRGTVHSFVRGRSWRPRGTGELAALVGWFAVSAVLGAATHVVWDAFTHPGRWGTRLVPGLDRVVGGLPVCTYVQYGTSALALAAMAAFLWPVLRGGGTAASGLPAPASVPELSVRLRLLLTVPLALCVAAGAVHRVLRARAVYGPGAGALDYLPSALFGAGAGLVLGLPLYAVAVRLLHHRGLRNRAADATGLPPTPAARTVPRAVAPSGAAAASRVAPSGSAPPSPVAPSGAAATSPNSPSPTE</sequence>
<feature type="transmembrane region" description="Helical" evidence="2">
    <location>
        <begin position="164"/>
        <end position="185"/>
    </location>
</feature>
<evidence type="ECO:0000256" key="1">
    <source>
        <dbReference type="SAM" id="MobiDB-lite"/>
    </source>
</evidence>
<evidence type="ECO:0008006" key="5">
    <source>
        <dbReference type="Google" id="ProtNLM"/>
    </source>
</evidence>
<dbReference type="Pfam" id="PF13803">
    <property type="entry name" value="DUF4184"/>
    <property type="match status" value="1"/>
</dbReference>
<dbReference type="AlphaFoldDB" id="A0A0P4RH18"/>
<organism evidence="3 4">
    <name type="scientific">Streptomyces lydicamycinicus</name>
    <dbReference type="NCBI Taxonomy" id="1546107"/>
    <lineage>
        <taxon>Bacteria</taxon>
        <taxon>Bacillati</taxon>
        <taxon>Actinomycetota</taxon>
        <taxon>Actinomycetes</taxon>
        <taxon>Kitasatosporales</taxon>
        <taxon>Streptomycetaceae</taxon>
        <taxon>Streptomyces</taxon>
    </lineage>
</organism>
<gene>
    <name evidence="3" type="ORF">TPA0598_11_01740</name>
</gene>
<comment type="caution">
    <text evidence="3">The sequence shown here is derived from an EMBL/GenBank/DDBJ whole genome shotgun (WGS) entry which is preliminary data.</text>
</comment>
<keyword evidence="2" id="KW-0472">Membrane</keyword>
<protein>
    <recommendedName>
        <fullName evidence="5">DUF4184 family protein</fullName>
    </recommendedName>
</protein>
<reference evidence="4" key="1">
    <citation type="submission" date="2014-09" db="EMBL/GenBank/DDBJ databases">
        <title>Whole genome shotgun sequence of Streptomyces sp. NBRC 110027.</title>
        <authorList>
            <person name="Komaki H."/>
            <person name="Ichikawa N."/>
            <person name="Katano-Makiyama Y."/>
            <person name="Hosoyama A."/>
            <person name="Hashimoto M."/>
            <person name="Uohara A."/>
            <person name="Kitahashi Y."/>
            <person name="Ohji S."/>
            <person name="Kimura A."/>
            <person name="Yamazoe A."/>
            <person name="Igarashi Y."/>
            <person name="Fujita N."/>
        </authorList>
    </citation>
    <scope>NUCLEOTIDE SEQUENCE [LARGE SCALE GENOMIC DNA]</scope>
    <source>
        <strain evidence="4">NBRC 110027</strain>
    </source>
</reference>
<dbReference type="InterPro" id="IPR025238">
    <property type="entry name" value="DUF4184"/>
</dbReference>
<keyword evidence="2" id="KW-0812">Transmembrane</keyword>
<feature type="transmembrane region" description="Helical" evidence="2">
    <location>
        <begin position="114"/>
        <end position="135"/>
    </location>
</feature>
<feature type="compositionally biased region" description="Low complexity" evidence="1">
    <location>
        <begin position="290"/>
        <end position="313"/>
    </location>
</feature>
<reference evidence="3 4" key="2">
    <citation type="journal article" date="2015" name="Stand. Genomic Sci.">
        <title>Draft genome sequence of marine-derived Streptomyces sp. TP-A0598, a producer of anti-MRSA antibiotic lydicamycins.</title>
        <authorList>
            <person name="Komaki H."/>
            <person name="Ichikawa N."/>
            <person name="Hosoyama A."/>
            <person name="Fujita N."/>
            <person name="Igarashi Y."/>
        </authorList>
    </citation>
    <scope>NUCLEOTIDE SEQUENCE [LARGE SCALE GENOMIC DNA]</scope>
    <source>
        <strain evidence="3 4">NBRC 110027</strain>
    </source>
</reference>
<evidence type="ECO:0000256" key="2">
    <source>
        <dbReference type="SAM" id="Phobius"/>
    </source>
</evidence>
<proteinExistence type="predicted"/>
<feature type="transmembrane region" description="Helical" evidence="2">
    <location>
        <begin position="249"/>
        <end position="270"/>
    </location>
</feature>